<dbReference type="PANTHER" id="PTHR14522:SF0">
    <property type="entry name" value="PROTEIN PRR14L"/>
    <property type="match status" value="1"/>
</dbReference>
<gene>
    <name evidence="3" type="primary">Prr14l</name>
</gene>
<accession>A0A1S3EZL6</accession>
<dbReference type="RefSeq" id="XP_012869848.1">
    <property type="nucleotide sequence ID" value="XM_013014394.1"/>
</dbReference>
<feature type="compositionally biased region" description="Polar residues" evidence="1">
    <location>
        <begin position="695"/>
        <end position="711"/>
    </location>
</feature>
<sequence length="1772" mass="195227">MLSSGIETQRVPLDSSMSAVVQEFYSELPEALLVQSRELLHEDLPEGFLRNKEGNVQITAETQPESTEDIQGIKVNGTKMDKNDHVSNVLSAGCSKYQEVDKIMTSGEVSETRTLVSLKPLNFVDPGLAEVTANEKECGELKTFPSWLSLLPGNSAISNTDNGEKELCKLNPVCEADDNRQQTPGLHNEKHSSAPNTSTAMGNRDAIKPLEESSEIPHFIPLLSVPGCRIASLEKCDFESNSLLKGSAKKTDSSFFNEDDQSKNLACIEGKERPLNLGKEREEEPEKKASSGGKKTADSPKEDTYNNSCIQGSIHTESSSSLMLNFLTEATEIMFKKNDLKITLDYQGNLTDPVDHRKTVPNVSHVSEHSVESNFFSSVQLRESEQTTTIKPNKLREKINSKDSNSLVNIQRNLEGETRINEATCNDFLSERKSFGSVMPEDQINFIPSKISKSKTDAAQLPLFPEFDYRPSEKATRTSLDSISHLDAPGIAGELSEPSCASELVMKVDCECVLNQQVSLNSQDHMTLPTSSLLNINRERPLATGNDAQQSHHLSLKNGGEVIAGTQTIPMKTKLKDISPQGDKICGASSNPTFSTKSGSLEGKEKMADSGTEDLHFGFLSSTKEAAGSPQEVSVTKCKNIQSQDISICHNARENVPKENLLSACAVSKPSKIILRVNNSKARKYENAFQHSDHYSQGTEDSVKSNTQKMSCTAKKSELTRRETQGSLPDGKNHTKVAHMSDNGVAKIATRTAISHIKPNERGLPRKESDIPNETVFCKDTISDCATQELNQPANIPNPETLLNQSPPTVETLGQKADEVLGFQSNQNRLVESRSKCKSVKKALDSHQREATAEANRELNFSKKDLLVSLDRDNSLLCGSPKKDNSQGAFESISGSEESINGMIHTVHADYGEKPAQGMLAVKTSNVLGDGARGDRLAFRETSRNTSSERGELKAAFIGPADQDSDLPNVAASIEQSVEIKSCEEKVCKSLEDCEIEECPDSSIPHEMKSIADHEPNVSILDSISMSLNHAYHKHHSNVGSLRETQGITEGSRPEVDSEAGKEKPLGISSRDLMSFKCQGGNSDSPQSLESFKAMTLYLSSQENSEIDNTSSEETDLKNPFKQKDGDVLCENTKDCADLLKMKEQIPRNISPNERDSAHTRVEKDACKACRFENFTDTHGKKLKNGKRTEDHQRVLLDHLTVGEESEVITSSEGHGDNNLPRNSQTYLQCQAIHNDSVKQQSQQFFDYTLLKEENLIHQKGAAHMILEQYASSNKFSDEAQDKNHPQADKDGFTMIKEIPQAKLTKGNTTGQLQRLGDPKEQSLYHQPLKKDIELCSGPCLPGAPRKQQDPSAAGCDQIHGAFVNTSGQKRMLPLKKQPHRTCKRVSYQELVSVGRKVGKVRSSAIGKSSSNPIPTKAHRLLSSCAVPVPTQLEPEPVPIRSLLSHKPKQKATLCHPLSLSFRKPTKESALLNKLSILASKLAPPAKSPILRYHRCSSALLPVAKSYKRLRYKRLLDGFSYNAMQLNPYMAANKWDQRPNSKPLALDSLEAIKMSFIDLSNRMPSLLFGSEIFPVSFHVKPTSSCMMEASRTFPEHCAPSRLALGEASQCLPQPPKWTFSFFLSHACPGMATFREDTSLHSQAHTQATPQTPAPLPDYGGTAMVQTRADCSVFGLHTLLALCSPGCYRIWTKQRSFSNHMPTMQRLFMTQFTQGLKGLRSPASIANKVFYSLPYSVGRVLSIWSQHGSSSCSFEISALHHSKRQPSLSTTNR</sequence>
<organism evidence="2 3">
    <name type="scientific">Dipodomys ordii</name>
    <name type="common">Ord's kangaroo rat</name>
    <dbReference type="NCBI Taxonomy" id="10020"/>
    <lineage>
        <taxon>Eukaryota</taxon>
        <taxon>Metazoa</taxon>
        <taxon>Chordata</taxon>
        <taxon>Craniata</taxon>
        <taxon>Vertebrata</taxon>
        <taxon>Euteleostomi</taxon>
        <taxon>Mammalia</taxon>
        <taxon>Eutheria</taxon>
        <taxon>Euarchontoglires</taxon>
        <taxon>Glires</taxon>
        <taxon>Rodentia</taxon>
        <taxon>Castorimorpha</taxon>
        <taxon>Heteromyidae</taxon>
        <taxon>Dipodomyinae</taxon>
        <taxon>Dipodomys</taxon>
    </lineage>
</organism>
<feature type="region of interest" description="Disordered" evidence="1">
    <location>
        <begin position="178"/>
        <end position="202"/>
    </location>
</feature>
<feature type="compositionally biased region" description="Polar residues" evidence="1">
    <location>
        <begin position="588"/>
        <end position="599"/>
    </location>
</feature>
<evidence type="ECO:0000313" key="3">
    <source>
        <dbReference type="RefSeq" id="XP_012869848.1"/>
    </source>
</evidence>
<protein>
    <submittedName>
        <fullName evidence="3">Protein PRR14L</fullName>
    </submittedName>
</protein>
<dbReference type="GeneID" id="105984274"/>
<dbReference type="PANTHER" id="PTHR14522">
    <property type="entry name" value="EMO2-RELATED"/>
    <property type="match status" value="1"/>
</dbReference>
<dbReference type="OrthoDB" id="6163216at2759"/>
<feature type="region of interest" description="Disordered" evidence="1">
    <location>
        <begin position="688"/>
        <end position="737"/>
    </location>
</feature>
<feature type="compositionally biased region" description="Basic and acidic residues" evidence="1">
    <location>
        <begin position="715"/>
        <end position="724"/>
    </location>
</feature>
<feature type="region of interest" description="Disordered" evidence="1">
    <location>
        <begin position="586"/>
        <end position="608"/>
    </location>
</feature>
<name>A0A1S3EZL6_DIPOR</name>
<feature type="compositionally biased region" description="Polar residues" evidence="1">
    <location>
        <begin position="1038"/>
        <end position="1049"/>
    </location>
</feature>
<proteinExistence type="predicted"/>
<dbReference type="FunCoup" id="A0A1S3EZL6">
    <property type="interactions" value="253"/>
</dbReference>
<feature type="compositionally biased region" description="Basic and acidic residues" evidence="1">
    <location>
        <begin position="269"/>
        <end position="304"/>
    </location>
</feature>
<keyword evidence="2" id="KW-1185">Reference proteome</keyword>
<feature type="region of interest" description="Disordered" evidence="1">
    <location>
        <begin position="266"/>
        <end position="309"/>
    </location>
</feature>
<dbReference type="KEGG" id="dord:105984274"/>
<dbReference type="InterPro" id="IPR026320">
    <property type="entry name" value="PRR14"/>
</dbReference>
<dbReference type="CTD" id="253143"/>
<dbReference type="InParanoid" id="A0A1S3EZL6"/>
<feature type="region of interest" description="Disordered" evidence="1">
    <location>
        <begin position="1035"/>
        <end position="1066"/>
    </location>
</feature>
<dbReference type="Proteomes" id="UP000081671">
    <property type="component" value="Unplaced"/>
</dbReference>
<feature type="compositionally biased region" description="Basic and acidic residues" evidence="1">
    <location>
        <begin position="1052"/>
        <end position="1065"/>
    </location>
</feature>
<reference evidence="3" key="1">
    <citation type="submission" date="2025-08" db="UniProtKB">
        <authorList>
            <consortium name="RefSeq"/>
        </authorList>
    </citation>
    <scope>IDENTIFICATION</scope>
    <source>
        <tissue evidence="3">Kidney</tissue>
    </source>
</reference>
<evidence type="ECO:0000313" key="2">
    <source>
        <dbReference type="Proteomes" id="UP000081671"/>
    </source>
</evidence>
<evidence type="ECO:0000256" key="1">
    <source>
        <dbReference type="SAM" id="MobiDB-lite"/>
    </source>
</evidence>